<organism evidence="1 2">
    <name type="scientific">Spirosoma utsteinense</name>
    <dbReference type="NCBI Taxonomy" id="2585773"/>
    <lineage>
        <taxon>Bacteria</taxon>
        <taxon>Pseudomonadati</taxon>
        <taxon>Bacteroidota</taxon>
        <taxon>Cytophagia</taxon>
        <taxon>Cytophagales</taxon>
        <taxon>Cytophagaceae</taxon>
        <taxon>Spirosoma</taxon>
    </lineage>
</organism>
<keyword evidence="2" id="KW-1185">Reference proteome</keyword>
<proteinExistence type="predicted"/>
<dbReference type="Proteomes" id="UP000700732">
    <property type="component" value="Unassembled WGS sequence"/>
</dbReference>
<gene>
    <name evidence="1" type="ORF">FH603_5192</name>
</gene>
<comment type="caution">
    <text evidence="1">The sequence shown here is derived from an EMBL/GenBank/DDBJ whole genome shotgun (WGS) entry which is preliminary data.</text>
</comment>
<protein>
    <submittedName>
        <fullName evidence="1">Uncharacterized protein</fullName>
    </submittedName>
</protein>
<dbReference type="PROSITE" id="PS51257">
    <property type="entry name" value="PROKAR_LIPOPROTEIN"/>
    <property type="match status" value="1"/>
</dbReference>
<accession>A0ABR6WDM7</accession>
<dbReference type="EMBL" id="VFIA01000053">
    <property type="protein sequence ID" value="MBC3794662.1"/>
    <property type="molecule type" value="Genomic_DNA"/>
</dbReference>
<name>A0ABR6WDM7_9BACT</name>
<reference evidence="1 2" key="1">
    <citation type="submission" date="2019-06" db="EMBL/GenBank/DDBJ databases">
        <title>Spirosoma utsteinense sp. nov. isolated from Antarctic ice-free soils.</title>
        <authorList>
            <person name="Tahon G."/>
        </authorList>
    </citation>
    <scope>NUCLEOTIDE SEQUENCE [LARGE SCALE GENOMIC DNA]</scope>
    <source>
        <strain evidence="1 2">LMG 31447</strain>
    </source>
</reference>
<evidence type="ECO:0000313" key="2">
    <source>
        <dbReference type="Proteomes" id="UP000700732"/>
    </source>
</evidence>
<sequence>MIRGLFYLLSTWIVSSACEGRYPLKIDFETASATVIGRETCNTDSSLNAWLIDLGPTTSGITSGVYYGKEATVNRKYYAHVVKTYSPLVSRLDSTKPYFFDFYVENALPKPSCNLPITTSFNVPQIRVTAAPIWMR</sequence>
<evidence type="ECO:0000313" key="1">
    <source>
        <dbReference type="EMBL" id="MBC3794662.1"/>
    </source>
</evidence>